<dbReference type="EMBL" id="CP003563">
    <property type="protein sequence ID" value="AFL51261.1"/>
    <property type="molecule type" value="Genomic_DNA"/>
</dbReference>
<dbReference type="HOGENOM" id="CLU_1668229_0_0_5"/>
<keyword evidence="1" id="KW-0812">Transmembrane</keyword>
<dbReference type="PATRIC" id="fig|1185652.3.peg.2781"/>
<dbReference type="eggNOG" id="COG2814">
    <property type="taxonomic scope" value="Bacteria"/>
</dbReference>
<accession>I3X5V5</accession>
<dbReference type="KEGG" id="sfd:USDA257_c26870"/>
<evidence type="ECO:0000256" key="1">
    <source>
        <dbReference type="SAM" id="Phobius"/>
    </source>
</evidence>
<evidence type="ECO:0000313" key="2">
    <source>
        <dbReference type="EMBL" id="AFL51261.1"/>
    </source>
</evidence>
<feature type="transmembrane region" description="Helical" evidence="1">
    <location>
        <begin position="39"/>
        <end position="64"/>
    </location>
</feature>
<dbReference type="AlphaFoldDB" id="I3X5V5"/>
<keyword evidence="1" id="KW-1133">Transmembrane helix</keyword>
<gene>
    <name evidence="2" type="ORF">USDA257_c26870</name>
</gene>
<evidence type="ECO:0000313" key="3">
    <source>
        <dbReference type="Proteomes" id="UP000006180"/>
    </source>
</evidence>
<feature type="transmembrane region" description="Helical" evidence="1">
    <location>
        <begin position="12"/>
        <end position="33"/>
    </location>
</feature>
<dbReference type="Proteomes" id="UP000006180">
    <property type="component" value="Chromosome"/>
</dbReference>
<keyword evidence="1" id="KW-0472">Membrane</keyword>
<organism evidence="2 3">
    <name type="scientific">Sinorhizobium fredii (strain USDA 257)</name>
    <dbReference type="NCBI Taxonomy" id="1185652"/>
    <lineage>
        <taxon>Bacteria</taxon>
        <taxon>Pseudomonadati</taxon>
        <taxon>Pseudomonadota</taxon>
        <taxon>Alphaproteobacteria</taxon>
        <taxon>Hyphomicrobiales</taxon>
        <taxon>Rhizobiaceae</taxon>
        <taxon>Sinorhizobium/Ensifer group</taxon>
        <taxon>Sinorhizobium</taxon>
    </lineage>
</organism>
<dbReference type="SUPFAM" id="SSF103473">
    <property type="entry name" value="MFS general substrate transporter"/>
    <property type="match status" value="1"/>
</dbReference>
<protein>
    <submittedName>
        <fullName evidence="2">Putative major facilitator superfamily transporter</fullName>
    </submittedName>
</protein>
<dbReference type="STRING" id="1185652.USDA257_c26870"/>
<dbReference type="InterPro" id="IPR036259">
    <property type="entry name" value="MFS_trans_sf"/>
</dbReference>
<name>I3X5V5_SINF2</name>
<feature type="transmembrane region" description="Helical" evidence="1">
    <location>
        <begin position="76"/>
        <end position="94"/>
    </location>
</feature>
<reference evidence="2 3" key="1">
    <citation type="journal article" date="2012" name="J. Bacteriol.">
        <title>Complete genome sequence of the broad-host-range strain Sinorhizobium fredii USDA257.</title>
        <authorList>
            <person name="Schuldes J."/>
            <person name="Rodriguez Orbegoso M."/>
            <person name="Schmeisser C."/>
            <person name="Krishnan H.B."/>
            <person name="Daniel R."/>
            <person name="Streit W.R."/>
        </authorList>
    </citation>
    <scope>NUCLEOTIDE SEQUENCE [LARGE SCALE GENOMIC DNA]</scope>
    <source>
        <strain evidence="2 3">USDA 257</strain>
    </source>
</reference>
<sequence>MAFGKNLPPPMLATRSATLIVAAVVVVGVSGTWLPGAAAFGICLGLGSGINSIAQSALPLWLFGSAGYGAITGRMVAARLVAGALAPFVFSVLWSGSWSPPKRPNQAFLAACALSPTSPQRVFLCRHPEPAASMGIKGSLRWGSPRHYAFAHGGSYGL</sequence>
<proteinExistence type="predicted"/>